<feature type="domain" description="Alpha-carbonic anhydrase" evidence="9">
    <location>
        <begin position="1"/>
        <end position="149"/>
    </location>
</feature>
<evidence type="ECO:0000313" key="11">
    <source>
        <dbReference type="Proteomes" id="UP001608902"/>
    </source>
</evidence>
<dbReference type="GO" id="GO:0008270">
    <property type="term" value="F:zinc ion binding"/>
    <property type="evidence" value="ECO:0007669"/>
    <property type="project" value="UniProtKB-UniRule"/>
</dbReference>
<dbReference type="InterPro" id="IPR018338">
    <property type="entry name" value="Carbonic_anhydrase_a-class_CS"/>
</dbReference>
<organism evidence="10 11">
    <name type="scientific">Gnathostoma spinigerum</name>
    <dbReference type="NCBI Taxonomy" id="75299"/>
    <lineage>
        <taxon>Eukaryota</taxon>
        <taxon>Metazoa</taxon>
        <taxon>Ecdysozoa</taxon>
        <taxon>Nematoda</taxon>
        <taxon>Chromadorea</taxon>
        <taxon>Rhabditida</taxon>
        <taxon>Spirurina</taxon>
        <taxon>Gnathostomatomorpha</taxon>
        <taxon>Gnathostomatoidea</taxon>
        <taxon>Gnathostomatidae</taxon>
        <taxon>Gnathostoma</taxon>
    </lineage>
</organism>
<evidence type="ECO:0000313" key="10">
    <source>
        <dbReference type="EMBL" id="MFH4984762.1"/>
    </source>
</evidence>
<dbReference type="InterPro" id="IPR001148">
    <property type="entry name" value="CA_dom"/>
</dbReference>
<dbReference type="Pfam" id="PF00194">
    <property type="entry name" value="Carb_anhydrase"/>
    <property type="match status" value="1"/>
</dbReference>
<evidence type="ECO:0000256" key="4">
    <source>
        <dbReference type="ARBA" id="ARBA00022723"/>
    </source>
</evidence>
<dbReference type="InterPro" id="IPR036398">
    <property type="entry name" value="CA_dom_sf"/>
</dbReference>
<proteinExistence type="inferred from homology"/>
<comment type="similarity">
    <text evidence="2 8">Belongs to the alpha-carbonic anhydrase family.</text>
</comment>
<dbReference type="CDD" id="cd00326">
    <property type="entry name" value="alpha_CA"/>
    <property type="match status" value="1"/>
</dbReference>
<comment type="cofactor">
    <cofactor evidence="1 8">
        <name>Zn(2+)</name>
        <dbReference type="ChEBI" id="CHEBI:29105"/>
    </cofactor>
</comment>
<dbReference type="InterPro" id="IPR023561">
    <property type="entry name" value="Carbonic_anhydrase_a-class"/>
</dbReference>
<sequence>GLMIIGSEHTLGGLRYPAEMHLVHKGVDNPEKFAVVGVFLIVGNDGKALKVEENVLSKITEPSNKSHISQLKMQDKLPTNTKSFWRYNGSLTTPPCTECVTWTLFTEPISILPQQLALLRKICDKPNHILEKNFRPVQKLNEREVLHICTK</sequence>
<comment type="function">
    <text evidence="8">Reversible hydration of carbon dioxide.</text>
</comment>
<dbReference type="Proteomes" id="UP001608902">
    <property type="component" value="Unassembled WGS sequence"/>
</dbReference>
<dbReference type="PROSITE" id="PS00162">
    <property type="entry name" value="ALPHA_CA_1"/>
    <property type="match status" value="1"/>
</dbReference>
<protein>
    <recommendedName>
        <fullName evidence="3 8">Carbonic anhydrase</fullName>
        <ecNumber evidence="3 8">4.2.1.1</ecNumber>
    </recommendedName>
</protein>
<evidence type="ECO:0000256" key="2">
    <source>
        <dbReference type="ARBA" id="ARBA00010718"/>
    </source>
</evidence>
<feature type="non-terminal residue" evidence="10">
    <location>
        <position position="1"/>
    </location>
</feature>
<dbReference type="SUPFAM" id="SSF51069">
    <property type="entry name" value="Carbonic anhydrase"/>
    <property type="match status" value="1"/>
</dbReference>
<reference evidence="10 11" key="1">
    <citation type="submission" date="2024-08" db="EMBL/GenBank/DDBJ databases">
        <title>Gnathostoma spinigerum genome.</title>
        <authorList>
            <person name="Gonzalez-Bertolin B."/>
            <person name="Monzon S."/>
            <person name="Zaballos A."/>
            <person name="Jimenez P."/>
            <person name="Dekumyoy P."/>
            <person name="Varona S."/>
            <person name="Cuesta I."/>
            <person name="Sumanam S."/>
            <person name="Adisakwattana P."/>
            <person name="Gasser R.B."/>
            <person name="Hernandez-Gonzalez A."/>
            <person name="Young N.D."/>
            <person name="Perteguer M.J."/>
        </authorList>
    </citation>
    <scope>NUCLEOTIDE SEQUENCE [LARGE SCALE GENOMIC DNA]</scope>
    <source>
        <strain evidence="10">AL3</strain>
        <tissue evidence="10">Liver</tissue>
    </source>
</reference>
<dbReference type="PROSITE" id="PS51144">
    <property type="entry name" value="ALPHA_CA_2"/>
    <property type="match status" value="1"/>
</dbReference>
<evidence type="ECO:0000256" key="6">
    <source>
        <dbReference type="ARBA" id="ARBA00023239"/>
    </source>
</evidence>
<keyword evidence="11" id="KW-1185">Reference proteome</keyword>
<dbReference type="EMBL" id="JBGFUD010020872">
    <property type="protein sequence ID" value="MFH4984762.1"/>
    <property type="molecule type" value="Genomic_DNA"/>
</dbReference>
<keyword evidence="6 8" id="KW-0456">Lyase</keyword>
<accession>A0ABD6EZY8</accession>
<evidence type="ECO:0000256" key="5">
    <source>
        <dbReference type="ARBA" id="ARBA00022833"/>
    </source>
</evidence>
<evidence type="ECO:0000256" key="3">
    <source>
        <dbReference type="ARBA" id="ARBA00012925"/>
    </source>
</evidence>
<comment type="catalytic activity">
    <reaction evidence="7 8">
        <text>hydrogencarbonate + H(+) = CO2 + H2O</text>
        <dbReference type="Rhea" id="RHEA:10748"/>
        <dbReference type="ChEBI" id="CHEBI:15377"/>
        <dbReference type="ChEBI" id="CHEBI:15378"/>
        <dbReference type="ChEBI" id="CHEBI:16526"/>
        <dbReference type="ChEBI" id="CHEBI:17544"/>
        <dbReference type="EC" id="4.2.1.1"/>
    </reaction>
</comment>
<keyword evidence="5 8" id="KW-0862">Zinc</keyword>
<dbReference type="PANTHER" id="PTHR18952:SF141">
    <property type="entry name" value="CARBONIC ANHYDRASE"/>
    <property type="match status" value="1"/>
</dbReference>
<dbReference type="PANTHER" id="PTHR18952">
    <property type="entry name" value="CARBONIC ANHYDRASE"/>
    <property type="match status" value="1"/>
</dbReference>
<evidence type="ECO:0000259" key="9">
    <source>
        <dbReference type="PROSITE" id="PS51144"/>
    </source>
</evidence>
<dbReference type="AlphaFoldDB" id="A0ABD6EZY8"/>
<gene>
    <name evidence="10" type="ORF">AB6A40_011471</name>
</gene>
<name>A0ABD6EZY8_9BILA</name>
<comment type="caution">
    <text evidence="10">The sequence shown here is derived from an EMBL/GenBank/DDBJ whole genome shotgun (WGS) entry which is preliminary data.</text>
</comment>
<dbReference type="SMART" id="SM01057">
    <property type="entry name" value="Carb_anhydrase"/>
    <property type="match status" value="1"/>
</dbReference>
<evidence type="ECO:0000256" key="7">
    <source>
        <dbReference type="ARBA" id="ARBA00048348"/>
    </source>
</evidence>
<keyword evidence="4 8" id="KW-0479">Metal-binding</keyword>
<evidence type="ECO:0000256" key="8">
    <source>
        <dbReference type="RuleBase" id="RU367011"/>
    </source>
</evidence>
<evidence type="ECO:0000256" key="1">
    <source>
        <dbReference type="ARBA" id="ARBA00001947"/>
    </source>
</evidence>
<dbReference type="EC" id="4.2.1.1" evidence="3 8"/>
<dbReference type="GO" id="GO:0004089">
    <property type="term" value="F:carbonate dehydratase activity"/>
    <property type="evidence" value="ECO:0007669"/>
    <property type="project" value="UniProtKB-UniRule"/>
</dbReference>
<dbReference type="Gene3D" id="3.10.200.10">
    <property type="entry name" value="Alpha carbonic anhydrase"/>
    <property type="match status" value="1"/>
</dbReference>